<gene>
    <name evidence="1" type="ORF">WKV53_08425</name>
</gene>
<proteinExistence type="predicted"/>
<organism evidence="1 2">
    <name type="scientific">Luteolibacter soli</name>
    <dbReference type="NCBI Taxonomy" id="3135280"/>
    <lineage>
        <taxon>Bacteria</taxon>
        <taxon>Pseudomonadati</taxon>
        <taxon>Verrucomicrobiota</taxon>
        <taxon>Verrucomicrobiia</taxon>
        <taxon>Verrucomicrobiales</taxon>
        <taxon>Verrucomicrobiaceae</taxon>
        <taxon>Luteolibacter</taxon>
    </lineage>
</organism>
<evidence type="ECO:0008006" key="3">
    <source>
        <dbReference type="Google" id="ProtNLM"/>
    </source>
</evidence>
<accession>A0ABU9AS29</accession>
<protein>
    <recommendedName>
        <fullName evidence="3">Minor tail protein</fullName>
    </recommendedName>
</protein>
<evidence type="ECO:0000313" key="1">
    <source>
        <dbReference type="EMBL" id="MEK7950518.1"/>
    </source>
</evidence>
<dbReference type="RefSeq" id="WP_341404127.1">
    <property type="nucleotide sequence ID" value="NZ_JBBUKT010000003.1"/>
</dbReference>
<comment type="caution">
    <text evidence="1">The sequence shown here is derived from an EMBL/GenBank/DDBJ whole genome shotgun (WGS) entry which is preliminary data.</text>
</comment>
<name>A0ABU9AS29_9BACT</name>
<dbReference type="Proteomes" id="UP001371305">
    <property type="component" value="Unassembled WGS sequence"/>
</dbReference>
<sequence>MDDTVRTLAEIDATAAKVVFRSCSADYFTYTVECDSSTVAIPSLTQSVTLFRDGVKFFSGVVTDRSQQQDRVTVVVSGPWWQLDNMVLEVNQADGTGAVAPRPSLPVGGSFKAIIETVINYAIAAGAPIALGTVSTYFDVPANTYNQSTYGQVLAELLRLVPDGMAWFDYSTTNPTLNVTRRGVATTRTIDITDCAEFEAKPRIQLKLNYLKIHYTDRAPNGRRRWQSQTAGTPAIGFNGITMVSGPEMDTFLPDEPTDSVFISSFPTSGSPATLRAFLNATDSVLTQLISRYTNNWFNYPGAVPYFQTQSPEVGGASIPYHTSTPSASSIPAQQGTIGPVFKVNGVAISGTKYVVDSSAALPDWLTSENGIAVYDAILDVDIPVIVDYSETTSYGKGFPTSSLPGVVEFAGYCWRNEPQLFNVYGSPYPKRGIFIYKATANVKLLDNQIVGTIYRRPSFTYRAPPANFASNLLASQNWTPYDGRFTMPLDESGGTRYRGCKIRVTNSRITAHATMDALVESEELDLMNDMTTVILGAPPRVDYQTWVDKSRTTPQANIIYL</sequence>
<keyword evidence="2" id="KW-1185">Reference proteome</keyword>
<dbReference type="EMBL" id="JBBUKT010000003">
    <property type="protein sequence ID" value="MEK7950518.1"/>
    <property type="molecule type" value="Genomic_DNA"/>
</dbReference>
<reference evidence="1 2" key="1">
    <citation type="submission" date="2024-04" db="EMBL/GenBank/DDBJ databases">
        <title>Luteolibacter sp. isolated from soil.</title>
        <authorList>
            <person name="An J."/>
        </authorList>
    </citation>
    <scope>NUCLEOTIDE SEQUENCE [LARGE SCALE GENOMIC DNA]</scope>
    <source>
        <strain evidence="1 2">Y139</strain>
    </source>
</reference>
<evidence type="ECO:0000313" key="2">
    <source>
        <dbReference type="Proteomes" id="UP001371305"/>
    </source>
</evidence>